<comment type="similarity">
    <text evidence="1 2">Belongs to the TonB-dependent receptor family.</text>
</comment>
<keyword evidence="1 2" id="KW-0472">Membrane</keyword>
<dbReference type="KEGG" id="buy:D8S85_16650"/>
<comment type="subcellular location">
    <subcellularLocation>
        <location evidence="1">Cell outer membrane</location>
        <topology evidence="1">Multi-pass membrane protein</topology>
    </subcellularLocation>
</comment>
<accession>A0A3Q9IR61</accession>
<keyword evidence="1" id="KW-1134">Transmembrane beta strand</keyword>
<evidence type="ECO:0000256" key="1">
    <source>
        <dbReference type="PROSITE-ProRule" id="PRU01360"/>
    </source>
</evidence>
<dbReference type="Proteomes" id="UP000270673">
    <property type="component" value="Chromosome"/>
</dbReference>
<keyword evidence="1" id="KW-0812">Transmembrane</keyword>
<dbReference type="InterPro" id="IPR023996">
    <property type="entry name" value="TonB-dep_OMP_SusC/RagA"/>
</dbReference>
<dbReference type="InterPro" id="IPR039426">
    <property type="entry name" value="TonB-dep_rcpt-like"/>
</dbReference>
<dbReference type="Pfam" id="PF07715">
    <property type="entry name" value="Plug"/>
    <property type="match status" value="1"/>
</dbReference>
<dbReference type="PROSITE" id="PS52016">
    <property type="entry name" value="TONB_DEPENDENT_REC_3"/>
    <property type="match status" value="1"/>
</dbReference>
<organism evidence="5 6">
    <name type="scientific">Butyricimonas faecalis</name>
    <dbReference type="NCBI Taxonomy" id="2093856"/>
    <lineage>
        <taxon>Bacteria</taxon>
        <taxon>Pseudomonadati</taxon>
        <taxon>Bacteroidota</taxon>
        <taxon>Bacteroidia</taxon>
        <taxon>Bacteroidales</taxon>
        <taxon>Odoribacteraceae</taxon>
        <taxon>Butyricimonas</taxon>
    </lineage>
</organism>
<feature type="domain" description="TonB-dependent receptor plug" evidence="4">
    <location>
        <begin position="223"/>
        <end position="341"/>
    </location>
</feature>
<feature type="domain" description="TonB-dependent receptor-like beta-barrel" evidence="3">
    <location>
        <begin position="488"/>
        <end position="875"/>
    </location>
</feature>
<evidence type="ECO:0000313" key="5">
    <source>
        <dbReference type="EMBL" id="AZS31024.1"/>
    </source>
</evidence>
<dbReference type="OrthoDB" id="1094723at2"/>
<evidence type="ECO:0000259" key="3">
    <source>
        <dbReference type="Pfam" id="PF00593"/>
    </source>
</evidence>
<protein>
    <submittedName>
        <fullName evidence="5">SusC/RagA family TonB-linked outer membrane protein</fullName>
    </submittedName>
</protein>
<dbReference type="Pfam" id="PF13715">
    <property type="entry name" value="CarbopepD_reg_2"/>
    <property type="match status" value="1"/>
</dbReference>
<dbReference type="GO" id="GO:0009279">
    <property type="term" value="C:cell outer membrane"/>
    <property type="evidence" value="ECO:0007669"/>
    <property type="project" value="UniProtKB-SubCell"/>
</dbReference>
<keyword evidence="2" id="KW-0798">TonB box</keyword>
<proteinExistence type="inferred from homology"/>
<dbReference type="Gene3D" id="2.170.130.10">
    <property type="entry name" value="TonB-dependent receptor, plug domain"/>
    <property type="match status" value="1"/>
</dbReference>
<keyword evidence="6" id="KW-1185">Reference proteome</keyword>
<dbReference type="EMBL" id="CP032819">
    <property type="protein sequence ID" value="AZS31024.1"/>
    <property type="molecule type" value="Genomic_DNA"/>
</dbReference>
<dbReference type="InterPro" id="IPR000531">
    <property type="entry name" value="Beta-barrel_TonB"/>
</dbReference>
<dbReference type="InterPro" id="IPR037066">
    <property type="entry name" value="Plug_dom_sf"/>
</dbReference>
<evidence type="ECO:0000259" key="4">
    <source>
        <dbReference type="Pfam" id="PF07715"/>
    </source>
</evidence>
<keyword evidence="1" id="KW-0813">Transport</keyword>
<sequence>MKKNQFDRRGVPVNFRKTCRIMKTYVIFTLFFTLFISNAVWGQVKTVTLNVKSESVSDVLIRIKDITGEQIIFNENQLEKVICQNISLKDVPVKDAIDAVLKGKGFSCEVIDGVYVIKRETEKQQVKALKITGKVTDSGKNPLPGVTVRIKNTNIGVATDMDGNYTITVAEGNEKPVLVFSFVGMNTQEITYAGKDIINVTLQDEASEIDEVVVTGMFTRKAESFTGAATTFKQEELKRAGNQNLLKSLKNLDPSFQIMENLEFGSDPNRTPEIQMRGQTSFPNLQGEYEGNPNQPLFILDGFETTIEKVYDLDMNRVASVTLLKDAAAKAIYGSKAGNGVVVIETIRPKSGQLMISYTGNLDIEVPDLTGYNLMNAAEKLAFEKERGMYFQGYWSASEKQKYEELYNALYDDVLNGVDTYWLSKPLRTGVGQKHSLTLEGGDERMRYQAGVSYNNVAGVMKKSDRNTLNINTTLSYTYKNMIFRNSLEYTRNWSANSPYGSFDEYTRLNPYWRPYDENGNPIVELGTIRQKVYYNPLYNATLNTKDESYYSEVRENFSMDWKMNEMFRATGSFAYTHYQNGSDVFYPASHTKFIEYNEEEMSDRKGSYTKTYGNRNAIQVNIGLNFNKTWGKHLVFANATWNISTNHNVTNSYMAEGFGNDHMDDISFAIQYAKDSKPSGSNSKTREIGIIGALNYSYDDRYLFDASIRESASSMYGADNRWGTFWSLGAGWNVHKESFLKDNGVITQLKLRASMGYTGTQNFDPFQARARYEYGDTYYDSSYGAQLLGLPNAALKWQRNMDYNVGMDLAVKRLLILRAEYYIQRTDDLLSDISIPLSMGFSSYKDNLGKIENRGYEFSVALTPWRNDKKSAWVTVNVSALHNENKIKEIHDIFKSHNDTENAAKDEIINSNSGTNEEYEERVEKYTKPSTLYYEGQSMTAIWGMKSLGIDPMTGEEWYLDKAGNRTQLWSSDQQVVIGDTQDKLRGTIGLSAGFKGFTLSMTCSYKFGGDIYNSTLISRVENVTLRDNLDKRILNSWRKVGDEAPYKAAKSYDGAINYTKPTSRFIQKNNELYISSINLGYDFFGHSWLSKVGLERLKLSFYMNELARFSTLKIERGTSYPFARNYSFSLQATF</sequence>
<dbReference type="InterPro" id="IPR008969">
    <property type="entry name" value="CarboxyPept-like_regulatory"/>
</dbReference>
<evidence type="ECO:0000256" key="2">
    <source>
        <dbReference type="RuleBase" id="RU003357"/>
    </source>
</evidence>
<reference evidence="5 6" key="1">
    <citation type="submission" date="2018-10" db="EMBL/GenBank/DDBJ databases">
        <title>Butyricimonas faecalis sp. nov., isolated from human faeces and emended description of the genus Butyricimonas.</title>
        <authorList>
            <person name="Le Roy T."/>
            <person name="Van der Smissen P."/>
            <person name="Paquot A."/>
            <person name="Delzenne N."/>
            <person name="Muccioli G."/>
            <person name="Collet J.-F."/>
            <person name="Cani P.D."/>
        </authorList>
    </citation>
    <scope>NUCLEOTIDE SEQUENCE [LARGE SCALE GENOMIC DNA]</scope>
    <source>
        <strain evidence="5 6">H184</strain>
    </source>
</reference>
<dbReference type="SUPFAM" id="SSF56935">
    <property type="entry name" value="Porins"/>
    <property type="match status" value="1"/>
</dbReference>
<name>A0A3Q9IR61_9BACT</name>
<evidence type="ECO:0000313" key="6">
    <source>
        <dbReference type="Proteomes" id="UP000270673"/>
    </source>
</evidence>
<dbReference type="AlphaFoldDB" id="A0A3Q9IR61"/>
<dbReference type="NCBIfam" id="TIGR04056">
    <property type="entry name" value="OMP_RagA_SusC"/>
    <property type="match status" value="1"/>
</dbReference>
<keyword evidence="1" id="KW-0998">Cell outer membrane</keyword>
<dbReference type="Gene3D" id="2.60.40.1120">
    <property type="entry name" value="Carboxypeptidase-like, regulatory domain"/>
    <property type="match status" value="1"/>
</dbReference>
<dbReference type="InterPro" id="IPR012910">
    <property type="entry name" value="Plug_dom"/>
</dbReference>
<dbReference type="SUPFAM" id="SSF49464">
    <property type="entry name" value="Carboxypeptidase regulatory domain-like"/>
    <property type="match status" value="1"/>
</dbReference>
<dbReference type="Pfam" id="PF00593">
    <property type="entry name" value="TonB_dep_Rec_b-barrel"/>
    <property type="match status" value="1"/>
</dbReference>
<gene>
    <name evidence="5" type="ORF">D8S85_16650</name>
</gene>